<name>A0ABZ1C3K0_9BACT</name>
<protein>
    <submittedName>
        <fullName evidence="5">M20/M25/M40 family metallo-hydrolase</fullName>
    </submittedName>
</protein>
<reference evidence="5 6" key="1">
    <citation type="submission" date="2023-12" db="EMBL/GenBank/DDBJ databases">
        <title>Description of an unclassified Opitutus bacterium of Verrucomicrobiota.</title>
        <authorList>
            <person name="Zhang D.-F."/>
        </authorList>
    </citation>
    <scope>NUCLEOTIDE SEQUENCE [LARGE SCALE GENOMIC DNA]</scope>
    <source>
        <strain evidence="5 6">WL0086</strain>
    </source>
</reference>
<keyword evidence="3" id="KW-0170">Cobalt</keyword>
<dbReference type="Proteomes" id="UP000738431">
    <property type="component" value="Chromosome"/>
</dbReference>
<dbReference type="SUPFAM" id="SSF55031">
    <property type="entry name" value="Bacterial exopeptidase dimerisation domain"/>
    <property type="match status" value="1"/>
</dbReference>
<dbReference type="PANTHER" id="PTHR43808:SF31">
    <property type="entry name" value="N-ACETYL-L-CITRULLINE DEACETYLASE"/>
    <property type="match status" value="1"/>
</dbReference>
<dbReference type="Gene3D" id="3.40.630.10">
    <property type="entry name" value="Zn peptidases"/>
    <property type="match status" value="1"/>
</dbReference>
<evidence type="ECO:0000256" key="2">
    <source>
        <dbReference type="ARBA" id="ARBA00022801"/>
    </source>
</evidence>
<dbReference type="InterPro" id="IPR036264">
    <property type="entry name" value="Bact_exopeptidase_dim_dom"/>
</dbReference>
<feature type="domain" description="Peptidase M20 dimerisation" evidence="4">
    <location>
        <begin position="178"/>
        <end position="280"/>
    </location>
</feature>
<keyword evidence="1" id="KW-0479">Metal-binding</keyword>
<dbReference type="InterPro" id="IPR002933">
    <property type="entry name" value="Peptidase_M20"/>
</dbReference>
<gene>
    <name evidence="5" type="ORF">K1X11_013355</name>
</gene>
<keyword evidence="2" id="KW-0378">Hydrolase</keyword>
<organism evidence="5 6">
    <name type="scientific">Actomonas aquatica</name>
    <dbReference type="NCBI Taxonomy" id="2866162"/>
    <lineage>
        <taxon>Bacteria</taxon>
        <taxon>Pseudomonadati</taxon>
        <taxon>Verrucomicrobiota</taxon>
        <taxon>Opitutia</taxon>
        <taxon>Opitutales</taxon>
        <taxon>Opitutaceae</taxon>
        <taxon>Actomonas</taxon>
    </lineage>
</organism>
<dbReference type="Pfam" id="PF01546">
    <property type="entry name" value="Peptidase_M20"/>
    <property type="match status" value="1"/>
</dbReference>
<dbReference type="InterPro" id="IPR050072">
    <property type="entry name" value="Peptidase_M20A"/>
</dbReference>
<evidence type="ECO:0000256" key="3">
    <source>
        <dbReference type="ARBA" id="ARBA00023285"/>
    </source>
</evidence>
<evidence type="ECO:0000313" key="6">
    <source>
        <dbReference type="Proteomes" id="UP000738431"/>
    </source>
</evidence>
<sequence length="380" mass="41843">MTDPDPKSLERLRNRLVALTRDLVLMPSTEHDHAARRQCYEFVRNHVEGFPGITIQDHLDGGVASLVILPETEPRPDILLVAHLDVVAHADSRVYRTVLQDGRIIGPGAGDMKGALAILMVLFRRFHRAHPGVSLGLAVTTDEETGGEHGVGHLVRERGLRCNLAIVPDGGALNHITIEEKGILHLRVEANGQTAHAARPWLGDNPIPRLLAGLQRVETHFAALARTDHHWHPTCAVTRIGTENRTVNRLPAEAHACLDVRFTPPDTADTMLTTLRQLLGPDLTLRTLIAAEPTHLSPDPRFAEITTAITGQATQFVRESGGSDARFFHPHGIPVLLSRPTVGNLHAPDEWIDIDSMVSYYRICETYLAERFGVELPAEP</sequence>
<dbReference type="RefSeq" id="WP_221032612.1">
    <property type="nucleotide sequence ID" value="NZ_CP139781.1"/>
</dbReference>
<evidence type="ECO:0000313" key="5">
    <source>
        <dbReference type="EMBL" id="WRQ85793.1"/>
    </source>
</evidence>
<dbReference type="SUPFAM" id="SSF53187">
    <property type="entry name" value="Zn-dependent exopeptidases"/>
    <property type="match status" value="1"/>
</dbReference>
<dbReference type="Gene3D" id="3.30.70.360">
    <property type="match status" value="1"/>
</dbReference>
<dbReference type="Pfam" id="PF07687">
    <property type="entry name" value="M20_dimer"/>
    <property type="match status" value="1"/>
</dbReference>
<dbReference type="PANTHER" id="PTHR43808">
    <property type="entry name" value="ACETYLORNITHINE DEACETYLASE"/>
    <property type="match status" value="1"/>
</dbReference>
<keyword evidence="6" id="KW-1185">Reference proteome</keyword>
<dbReference type="InterPro" id="IPR011650">
    <property type="entry name" value="Peptidase_M20_dimer"/>
</dbReference>
<accession>A0ABZ1C3K0</accession>
<proteinExistence type="predicted"/>
<evidence type="ECO:0000256" key="1">
    <source>
        <dbReference type="ARBA" id="ARBA00022723"/>
    </source>
</evidence>
<dbReference type="EMBL" id="CP139781">
    <property type="protein sequence ID" value="WRQ85793.1"/>
    <property type="molecule type" value="Genomic_DNA"/>
</dbReference>
<evidence type="ECO:0000259" key="4">
    <source>
        <dbReference type="Pfam" id="PF07687"/>
    </source>
</evidence>